<dbReference type="AlphaFoldDB" id="A0A022QYJ7"/>
<dbReference type="KEGG" id="egt:105963367"/>
<organism evidence="1 2">
    <name type="scientific">Erythranthe guttata</name>
    <name type="common">Yellow monkey flower</name>
    <name type="synonym">Mimulus guttatus</name>
    <dbReference type="NCBI Taxonomy" id="4155"/>
    <lineage>
        <taxon>Eukaryota</taxon>
        <taxon>Viridiplantae</taxon>
        <taxon>Streptophyta</taxon>
        <taxon>Embryophyta</taxon>
        <taxon>Tracheophyta</taxon>
        <taxon>Spermatophyta</taxon>
        <taxon>Magnoliopsida</taxon>
        <taxon>eudicotyledons</taxon>
        <taxon>Gunneridae</taxon>
        <taxon>Pentapetalae</taxon>
        <taxon>asterids</taxon>
        <taxon>lamiids</taxon>
        <taxon>Lamiales</taxon>
        <taxon>Phrymaceae</taxon>
        <taxon>Erythranthe</taxon>
    </lineage>
</organism>
<keyword evidence="2" id="KW-1185">Reference proteome</keyword>
<dbReference type="Proteomes" id="UP000030748">
    <property type="component" value="Unassembled WGS sequence"/>
</dbReference>
<dbReference type="PANTHER" id="PTHR38382:SF1">
    <property type="entry name" value="RNA-BINDING PROTEIN"/>
    <property type="match status" value="1"/>
</dbReference>
<gene>
    <name evidence="1" type="ORF">MIMGU_mgv1a013182mg</name>
</gene>
<name>A0A022QYJ7_ERYGU</name>
<dbReference type="STRING" id="4155.A0A022QYJ7"/>
<sequence length="228" mass="25760">MKSKKCALRPVGQRSIDSTFLFRDSNRSSDCKRNVEIKAPTQKGSQLSFSDFLNKKLHRGSVLPSSVQVKEEPCSSQLSDEHLIKSNIKKGREAGAKFSIGDAFDLFKNVKNEKDDTRNSCPTDKTEVIDIDEFKQARKRRNVFEGENQEKPCSRKRLAVLGEDSKPVQCSRRKAFATHEETKPLFNHYGNGRGWWSEDMEGVDNEEVGCTNSWEGVGSTTLGGIEWH</sequence>
<dbReference type="OMA" id="PYSTEIN"/>
<protein>
    <submittedName>
        <fullName evidence="1">Uncharacterized protein</fullName>
    </submittedName>
</protein>
<dbReference type="PhylomeDB" id="A0A022QYJ7"/>
<proteinExistence type="predicted"/>
<dbReference type="EMBL" id="KI630827">
    <property type="protein sequence ID" value="EYU32649.1"/>
    <property type="molecule type" value="Genomic_DNA"/>
</dbReference>
<dbReference type="PANTHER" id="PTHR38382">
    <property type="entry name" value="RNA-BINDING PROTEIN"/>
    <property type="match status" value="1"/>
</dbReference>
<reference evidence="1 2" key="1">
    <citation type="journal article" date="2013" name="Proc. Natl. Acad. Sci. U.S.A.">
        <title>Fine-scale variation in meiotic recombination in Mimulus inferred from population shotgun sequencing.</title>
        <authorList>
            <person name="Hellsten U."/>
            <person name="Wright K.M."/>
            <person name="Jenkins J."/>
            <person name="Shu S."/>
            <person name="Yuan Y."/>
            <person name="Wessler S.R."/>
            <person name="Schmutz J."/>
            <person name="Willis J.H."/>
            <person name="Rokhsar D.S."/>
        </authorList>
    </citation>
    <scope>NUCLEOTIDE SEQUENCE [LARGE SCALE GENOMIC DNA]</scope>
    <source>
        <strain evidence="2">cv. DUN x IM62</strain>
    </source>
</reference>
<accession>A0A022QYJ7</accession>
<dbReference type="OrthoDB" id="753880at2759"/>
<evidence type="ECO:0000313" key="2">
    <source>
        <dbReference type="Proteomes" id="UP000030748"/>
    </source>
</evidence>
<evidence type="ECO:0000313" key="1">
    <source>
        <dbReference type="EMBL" id="EYU32649.1"/>
    </source>
</evidence>
<dbReference type="eggNOG" id="ENOG502S1IR">
    <property type="taxonomic scope" value="Eukaryota"/>
</dbReference>